<comment type="caution">
    <text evidence="2">The sequence shown here is derived from an EMBL/GenBank/DDBJ whole genome shotgun (WGS) entry which is preliminary data.</text>
</comment>
<evidence type="ECO:0000256" key="1">
    <source>
        <dbReference type="SAM" id="MobiDB-lite"/>
    </source>
</evidence>
<gene>
    <name evidence="2" type="primary">g10915</name>
    <name evidence="2" type="ORF">VP750_LOCUS9781</name>
</gene>
<reference evidence="2 3" key="1">
    <citation type="submission" date="2024-06" db="EMBL/GenBank/DDBJ databases">
        <authorList>
            <person name="Kraege A."/>
            <person name="Thomma B."/>
        </authorList>
    </citation>
    <scope>NUCLEOTIDE SEQUENCE [LARGE SCALE GENOMIC DNA]</scope>
</reference>
<evidence type="ECO:0000313" key="3">
    <source>
        <dbReference type="Proteomes" id="UP001497392"/>
    </source>
</evidence>
<keyword evidence="3" id="KW-1185">Reference proteome</keyword>
<protein>
    <submittedName>
        <fullName evidence="2">G10915 protein</fullName>
    </submittedName>
</protein>
<name>A0ABP1G955_9CHLO</name>
<feature type="region of interest" description="Disordered" evidence="1">
    <location>
        <begin position="25"/>
        <end position="70"/>
    </location>
</feature>
<dbReference type="EMBL" id="CAXHTA020000017">
    <property type="protein sequence ID" value="CAL5227875.1"/>
    <property type="molecule type" value="Genomic_DNA"/>
</dbReference>
<organism evidence="2 3">
    <name type="scientific">Coccomyxa viridis</name>
    <dbReference type="NCBI Taxonomy" id="1274662"/>
    <lineage>
        <taxon>Eukaryota</taxon>
        <taxon>Viridiplantae</taxon>
        <taxon>Chlorophyta</taxon>
        <taxon>core chlorophytes</taxon>
        <taxon>Trebouxiophyceae</taxon>
        <taxon>Trebouxiophyceae incertae sedis</taxon>
        <taxon>Coccomyxaceae</taxon>
        <taxon>Coccomyxa</taxon>
    </lineage>
</organism>
<evidence type="ECO:0000313" key="2">
    <source>
        <dbReference type="EMBL" id="CAL5227875.1"/>
    </source>
</evidence>
<accession>A0ABP1G955</accession>
<proteinExistence type="predicted"/>
<feature type="compositionally biased region" description="Polar residues" evidence="1">
    <location>
        <begin position="50"/>
        <end position="66"/>
    </location>
</feature>
<dbReference type="Proteomes" id="UP001497392">
    <property type="component" value="Unassembled WGS sequence"/>
</dbReference>
<sequence length="148" mass="16930">MVLFVHVSEGDVHCRADVLQWLKDHQPREDRPSRTPLEPGSPDVDHYSWGDNNASLAGSTSQPQQMHKQRLRLPKEIPDGARAAPWAQTYGLKKLPKAAELTLEKVYSEWTHPPNAIVDSLWDLHQIPRRRALDWFAKRRAAEAQNSL</sequence>